<dbReference type="UniPathway" id="UPA00047">
    <property type="reaction ID" value="UER00055"/>
</dbReference>
<evidence type="ECO:0000256" key="3">
    <source>
        <dbReference type="ARBA" id="ARBA00006341"/>
    </source>
</evidence>
<comment type="caution">
    <text evidence="10">The sequence shown here is derived from an EMBL/GenBank/DDBJ whole genome shotgun (WGS) entry which is preliminary data.</text>
</comment>
<dbReference type="SUPFAM" id="SSF55021">
    <property type="entry name" value="ACT-like"/>
    <property type="match status" value="2"/>
</dbReference>
<dbReference type="GO" id="GO:0009099">
    <property type="term" value="P:L-valine biosynthetic process"/>
    <property type="evidence" value="ECO:0007669"/>
    <property type="project" value="UniProtKB-UniRule"/>
</dbReference>
<comment type="similarity">
    <text evidence="3 8">Belongs to the acetolactate synthase small subunit family.</text>
</comment>
<keyword evidence="8" id="KW-0808">Transferase</keyword>
<dbReference type="CDD" id="cd04878">
    <property type="entry name" value="ACT_AHAS"/>
    <property type="match status" value="1"/>
</dbReference>
<dbReference type="eggNOG" id="COG0440">
    <property type="taxonomic scope" value="Bacteria"/>
</dbReference>
<dbReference type="FunFam" id="3.30.70.260:FF:000001">
    <property type="entry name" value="Acetolactate synthase, small subunit"/>
    <property type="match status" value="1"/>
</dbReference>
<dbReference type="PROSITE" id="PS51671">
    <property type="entry name" value="ACT"/>
    <property type="match status" value="1"/>
</dbReference>
<dbReference type="EMBL" id="ACJM01000011">
    <property type="protein sequence ID" value="EEG76908.1"/>
    <property type="molecule type" value="Genomic_DNA"/>
</dbReference>
<organism evidence="10 11">
    <name type="scientific">Dethiobacter alkaliphilus AHT 1</name>
    <dbReference type="NCBI Taxonomy" id="555088"/>
    <lineage>
        <taxon>Bacteria</taxon>
        <taxon>Bacillati</taxon>
        <taxon>Bacillota</taxon>
        <taxon>Dethiobacteria</taxon>
        <taxon>Dethiobacterales</taxon>
        <taxon>Dethiobacteraceae</taxon>
        <taxon>Dethiobacter</taxon>
    </lineage>
</organism>
<dbReference type="Gene3D" id="3.30.70.260">
    <property type="match status" value="1"/>
</dbReference>
<dbReference type="FunFam" id="3.30.70.1150:FF:000001">
    <property type="entry name" value="Acetolactate synthase small subunit"/>
    <property type="match status" value="1"/>
</dbReference>
<evidence type="ECO:0000256" key="2">
    <source>
        <dbReference type="ARBA" id="ARBA00005025"/>
    </source>
</evidence>
<dbReference type="InterPro" id="IPR027271">
    <property type="entry name" value="Acetolactate_synth/TF_NikR_C"/>
</dbReference>
<comment type="subunit">
    <text evidence="4 8">Dimer of large and small chains.</text>
</comment>
<evidence type="ECO:0000256" key="1">
    <source>
        <dbReference type="ARBA" id="ARBA00004974"/>
    </source>
</evidence>
<evidence type="ECO:0000256" key="4">
    <source>
        <dbReference type="ARBA" id="ARBA00011744"/>
    </source>
</evidence>
<dbReference type="GO" id="GO:0003984">
    <property type="term" value="F:acetolactate synthase activity"/>
    <property type="evidence" value="ECO:0007669"/>
    <property type="project" value="UniProtKB-UniRule"/>
</dbReference>
<dbReference type="EC" id="2.2.1.6" evidence="8"/>
<dbReference type="InterPro" id="IPR045865">
    <property type="entry name" value="ACT-like_dom_sf"/>
</dbReference>
<keyword evidence="11" id="KW-1185">Reference proteome</keyword>
<evidence type="ECO:0000313" key="10">
    <source>
        <dbReference type="EMBL" id="EEG76908.1"/>
    </source>
</evidence>
<dbReference type="NCBIfam" id="NF008864">
    <property type="entry name" value="PRK11895.1"/>
    <property type="match status" value="1"/>
</dbReference>
<comment type="function">
    <text evidence="8">Catalyzes the conversion of 2 pyruvate molecules into acetolactate in the first common step of the biosynthetic pathway of the branched-amino acids such as leucine, isoleucine, and valine.</text>
</comment>
<accession>C0GI60</accession>
<evidence type="ECO:0000256" key="8">
    <source>
        <dbReference type="RuleBase" id="RU368092"/>
    </source>
</evidence>
<evidence type="ECO:0000259" key="9">
    <source>
        <dbReference type="PROSITE" id="PS51671"/>
    </source>
</evidence>
<dbReference type="InterPro" id="IPR002912">
    <property type="entry name" value="ACT_dom"/>
</dbReference>
<feature type="domain" description="ACT" evidence="9">
    <location>
        <begin position="5"/>
        <end position="79"/>
    </location>
</feature>
<protein>
    <recommendedName>
        <fullName evidence="8">Acetolactate synthase small subunit</fullName>
        <shortName evidence="8">AHAS</shortName>
        <shortName evidence="8">ALS</shortName>
        <ecNumber evidence="8">2.2.1.6</ecNumber>
    </recommendedName>
    <alternativeName>
        <fullName evidence="8">Acetohydroxy-acid synthase small subunit</fullName>
    </alternativeName>
</protein>
<dbReference type="InterPro" id="IPR054480">
    <property type="entry name" value="AHAS_small-like_ACT"/>
</dbReference>
<evidence type="ECO:0000256" key="5">
    <source>
        <dbReference type="ARBA" id="ARBA00022605"/>
    </source>
</evidence>
<comment type="pathway">
    <text evidence="1 8">Amino-acid biosynthesis; L-isoleucine biosynthesis; L-isoleucine from 2-oxobutanoate: step 1/4.</text>
</comment>
<dbReference type="NCBIfam" id="TIGR00119">
    <property type="entry name" value="acolac_sm"/>
    <property type="match status" value="1"/>
</dbReference>
<reference evidence="10 11" key="1">
    <citation type="submission" date="2009-02" db="EMBL/GenBank/DDBJ databases">
        <title>Sequencing of the draft genome and assembly of Dethiobacter alkaliphilus AHT 1.</title>
        <authorList>
            <consortium name="US DOE Joint Genome Institute (JGI-PGF)"/>
            <person name="Lucas S."/>
            <person name="Copeland A."/>
            <person name="Lapidus A."/>
            <person name="Glavina del Rio T."/>
            <person name="Dalin E."/>
            <person name="Tice H."/>
            <person name="Bruce D."/>
            <person name="Goodwin L."/>
            <person name="Pitluck S."/>
            <person name="Larimer F."/>
            <person name="Land M.L."/>
            <person name="Hauser L."/>
            <person name="Muyzer G."/>
        </authorList>
    </citation>
    <scope>NUCLEOTIDE SEQUENCE [LARGE SCALE GENOMIC DNA]</scope>
    <source>
        <strain evidence="10 11">AHT 1</strain>
    </source>
</reference>
<dbReference type="PANTHER" id="PTHR30239:SF0">
    <property type="entry name" value="ACETOLACTATE SYNTHASE SMALL SUBUNIT 1, CHLOROPLASTIC"/>
    <property type="match status" value="1"/>
</dbReference>
<keyword evidence="5 8" id="KW-0028">Amino-acid biosynthesis</keyword>
<dbReference type="GO" id="GO:0005829">
    <property type="term" value="C:cytosol"/>
    <property type="evidence" value="ECO:0007669"/>
    <property type="project" value="TreeGrafter"/>
</dbReference>
<dbReference type="InterPro" id="IPR019455">
    <property type="entry name" value="Acetolactate_synth_ssu_C"/>
</dbReference>
<dbReference type="STRING" id="555088.DealDRAFT_2169"/>
<dbReference type="GO" id="GO:1990610">
    <property type="term" value="F:acetolactate synthase regulator activity"/>
    <property type="evidence" value="ECO:0007669"/>
    <property type="project" value="UniProtKB-UniRule"/>
</dbReference>
<keyword evidence="6 8" id="KW-0100">Branched-chain amino acid biosynthesis</keyword>
<dbReference type="Proteomes" id="UP000006443">
    <property type="component" value="Unassembled WGS sequence"/>
</dbReference>
<proteinExistence type="inferred from homology"/>
<comment type="catalytic activity">
    <reaction evidence="7 8">
        <text>2 pyruvate + H(+) = (2S)-2-acetolactate + CO2</text>
        <dbReference type="Rhea" id="RHEA:25249"/>
        <dbReference type="ChEBI" id="CHEBI:15361"/>
        <dbReference type="ChEBI" id="CHEBI:15378"/>
        <dbReference type="ChEBI" id="CHEBI:16526"/>
        <dbReference type="ChEBI" id="CHEBI:58476"/>
        <dbReference type="EC" id="2.2.1.6"/>
    </reaction>
</comment>
<dbReference type="GO" id="GO:0009097">
    <property type="term" value="P:isoleucine biosynthetic process"/>
    <property type="evidence" value="ECO:0007669"/>
    <property type="project" value="UniProtKB-UniRule"/>
</dbReference>
<dbReference type="PANTHER" id="PTHR30239">
    <property type="entry name" value="ACETOLACTATE SYNTHASE SMALL SUBUNIT"/>
    <property type="match status" value="1"/>
</dbReference>
<dbReference type="Pfam" id="PF22629">
    <property type="entry name" value="ACT_AHAS_ss"/>
    <property type="match status" value="1"/>
</dbReference>
<dbReference type="Pfam" id="PF10369">
    <property type="entry name" value="ALS_ss_C"/>
    <property type="match status" value="1"/>
</dbReference>
<evidence type="ECO:0000256" key="6">
    <source>
        <dbReference type="ARBA" id="ARBA00023304"/>
    </source>
</evidence>
<dbReference type="InterPro" id="IPR004789">
    <property type="entry name" value="Acetalactate_synth_ssu"/>
</dbReference>
<dbReference type="InterPro" id="IPR039557">
    <property type="entry name" value="AHAS_ACT"/>
</dbReference>
<dbReference type="Gene3D" id="3.30.70.1150">
    <property type="entry name" value="ACT-like. Chain A, domain 2"/>
    <property type="match status" value="1"/>
</dbReference>
<sequence length="168" mass="18559">MMKYVLAVLVENKPGVLVRVAGLFARRGFNIESLAVGKTLDPGISRMTIEVDADEKTLEQVIKQLNKLINVIRISNLTEEPSVNRELVLIKVKADAANRAEIQQIVETFRAKIVDVSLDSLIIEITGNEEKLEAIALLLSHYGILEIVRTGKIALLRGSKTTKNGEVK</sequence>
<name>C0GI60_DETAL</name>
<evidence type="ECO:0000313" key="11">
    <source>
        <dbReference type="Proteomes" id="UP000006443"/>
    </source>
</evidence>
<evidence type="ECO:0000256" key="7">
    <source>
        <dbReference type="ARBA" id="ARBA00048670"/>
    </source>
</evidence>
<gene>
    <name evidence="10" type="ORF">DealDRAFT_2169</name>
</gene>
<comment type="pathway">
    <text evidence="2 8">Amino-acid biosynthesis; L-valine biosynthesis; L-valine from pyruvate: step 1/4.</text>
</comment>
<dbReference type="AlphaFoldDB" id="C0GI60"/>
<dbReference type="UniPathway" id="UPA00049">
    <property type="reaction ID" value="UER00059"/>
</dbReference>